<feature type="compositionally biased region" description="Basic and acidic residues" evidence="1">
    <location>
        <begin position="74"/>
        <end position="88"/>
    </location>
</feature>
<evidence type="ECO:0000313" key="3">
    <source>
        <dbReference type="Proteomes" id="UP000314294"/>
    </source>
</evidence>
<feature type="compositionally biased region" description="Polar residues" evidence="1">
    <location>
        <begin position="126"/>
        <end position="142"/>
    </location>
</feature>
<name>A0A4Z2EB10_9TELE</name>
<protein>
    <submittedName>
        <fullName evidence="2">Uncharacterized protein</fullName>
    </submittedName>
</protein>
<comment type="caution">
    <text evidence="2">The sequence shown here is derived from an EMBL/GenBank/DDBJ whole genome shotgun (WGS) entry which is preliminary data.</text>
</comment>
<evidence type="ECO:0000313" key="2">
    <source>
        <dbReference type="EMBL" id="TNN25913.1"/>
    </source>
</evidence>
<reference evidence="2 3" key="1">
    <citation type="submission" date="2019-03" db="EMBL/GenBank/DDBJ databases">
        <title>First draft genome of Liparis tanakae, snailfish: a comprehensive survey of snailfish specific genes.</title>
        <authorList>
            <person name="Kim W."/>
            <person name="Song I."/>
            <person name="Jeong J.-H."/>
            <person name="Kim D."/>
            <person name="Kim S."/>
            <person name="Ryu S."/>
            <person name="Song J.Y."/>
            <person name="Lee S.K."/>
        </authorList>
    </citation>
    <scope>NUCLEOTIDE SEQUENCE [LARGE SCALE GENOMIC DNA]</scope>
    <source>
        <tissue evidence="2">Muscle</tissue>
    </source>
</reference>
<feature type="region of interest" description="Disordered" evidence="1">
    <location>
        <begin position="22"/>
        <end position="155"/>
    </location>
</feature>
<dbReference type="OrthoDB" id="10642417at2759"/>
<proteinExistence type="predicted"/>
<accession>A0A4Z2EB10</accession>
<dbReference type="Proteomes" id="UP000314294">
    <property type="component" value="Unassembled WGS sequence"/>
</dbReference>
<sequence length="155" mass="17176">MAPQTPTVVVPVETICTTCGRPGTCGVHRSDTPDGTTAASRERNGSAGRRCGVRNVEAGMEPGTRSTTPETEVTDTRPSLENRQEENRQTPGEHSVEERDVHEMVHQRSPEVIRVHQRSPEFIRGHQSSSEVIRGYQSSSEVTRGHQRSPEFWSS</sequence>
<evidence type="ECO:0000256" key="1">
    <source>
        <dbReference type="SAM" id="MobiDB-lite"/>
    </source>
</evidence>
<organism evidence="2 3">
    <name type="scientific">Liparis tanakae</name>
    <name type="common">Tanaka's snailfish</name>
    <dbReference type="NCBI Taxonomy" id="230148"/>
    <lineage>
        <taxon>Eukaryota</taxon>
        <taxon>Metazoa</taxon>
        <taxon>Chordata</taxon>
        <taxon>Craniata</taxon>
        <taxon>Vertebrata</taxon>
        <taxon>Euteleostomi</taxon>
        <taxon>Actinopterygii</taxon>
        <taxon>Neopterygii</taxon>
        <taxon>Teleostei</taxon>
        <taxon>Neoteleostei</taxon>
        <taxon>Acanthomorphata</taxon>
        <taxon>Eupercaria</taxon>
        <taxon>Perciformes</taxon>
        <taxon>Cottioidei</taxon>
        <taxon>Cottales</taxon>
        <taxon>Liparidae</taxon>
        <taxon>Liparis</taxon>
    </lineage>
</organism>
<feature type="compositionally biased region" description="Basic and acidic residues" evidence="1">
    <location>
        <begin position="94"/>
        <end position="124"/>
    </location>
</feature>
<dbReference type="AlphaFoldDB" id="A0A4Z2EB10"/>
<dbReference type="EMBL" id="SRLO01011364">
    <property type="protein sequence ID" value="TNN25913.1"/>
    <property type="molecule type" value="Genomic_DNA"/>
</dbReference>
<feature type="compositionally biased region" description="Polar residues" evidence="1">
    <location>
        <begin position="64"/>
        <end position="73"/>
    </location>
</feature>
<keyword evidence="3" id="KW-1185">Reference proteome</keyword>
<gene>
    <name evidence="2" type="ORF">EYF80_063951</name>
</gene>